<name>A0A2I0R6B3_9FLAO</name>
<dbReference type="Pfam" id="PF13585">
    <property type="entry name" value="CHU_C"/>
    <property type="match status" value="1"/>
</dbReference>
<accession>A0A2I0R6B3</accession>
<organism evidence="7 8">
    <name type="scientific">Brumimicrobium salinarum</name>
    <dbReference type="NCBI Taxonomy" id="2058658"/>
    <lineage>
        <taxon>Bacteria</taxon>
        <taxon>Pseudomonadati</taxon>
        <taxon>Bacteroidota</taxon>
        <taxon>Flavobacteriia</taxon>
        <taxon>Flavobacteriales</taxon>
        <taxon>Crocinitomicaceae</taxon>
        <taxon>Brumimicrobium</taxon>
    </lineage>
</organism>
<dbReference type="InterPro" id="IPR026341">
    <property type="entry name" value="T9SS_type_B"/>
</dbReference>
<feature type="domain" description="PKD" evidence="6">
    <location>
        <begin position="312"/>
        <end position="384"/>
    </location>
</feature>
<evidence type="ECO:0000313" key="8">
    <source>
        <dbReference type="Proteomes" id="UP000236654"/>
    </source>
</evidence>
<dbReference type="SMART" id="SM00089">
    <property type="entry name" value="PKD"/>
    <property type="match status" value="2"/>
</dbReference>
<evidence type="ECO:0000313" key="7">
    <source>
        <dbReference type="EMBL" id="PKR82124.1"/>
    </source>
</evidence>
<proteinExistence type="predicted"/>
<evidence type="ECO:0000256" key="3">
    <source>
        <dbReference type="ARBA" id="ARBA00022737"/>
    </source>
</evidence>
<reference evidence="7 8" key="1">
    <citation type="submission" date="2017-12" db="EMBL/GenBank/DDBJ databases">
        <title>The draft genome sequence of Brumimicrobium saltpan LHR20.</title>
        <authorList>
            <person name="Do Z.-J."/>
            <person name="Luo H.-R."/>
        </authorList>
    </citation>
    <scope>NUCLEOTIDE SEQUENCE [LARGE SCALE GENOMIC DNA]</scope>
    <source>
        <strain evidence="7 8">LHR20</strain>
    </source>
</reference>
<keyword evidence="5" id="KW-0472">Membrane</keyword>
<dbReference type="NCBIfam" id="TIGR04131">
    <property type="entry name" value="Bac_Flav_CTERM"/>
    <property type="match status" value="1"/>
</dbReference>
<evidence type="ECO:0000256" key="5">
    <source>
        <dbReference type="ARBA" id="ARBA00023136"/>
    </source>
</evidence>
<dbReference type="RefSeq" id="WP_101333269.1">
    <property type="nucleotide sequence ID" value="NZ_PJNI01000001.1"/>
</dbReference>
<evidence type="ECO:0000256" key="1">
    <source>
        <dbReference type="ARBA" id="ARBA00004141"/>
    </source>
</evidence>
<keyword evidence="8" id="KW-1185">Reference proteome</keyword>
<comment type="caution">
    <text evidence="7">The sequence shown here is derived from an EMBL/GenBank/DDBJ whole genome shotgun (WGS) entry which is preliminary data.</text>
</comment>
<dbReference type="InterPro" id="IPR035986">
    <property type="entry name" value="PKD_dom_sf"/>
</dbReference>
<dbReference type="PROSITE" id="PS50093">
    <property type="entry name" value="PKD"/>
    <property type="match status" value="2"/>
</dbReference>
<dbReference type="InterPro" id="IPR022409">
    <property type="entry name" value="PKD/Chitinase_dom"/>
</dbReference>
<keyword evidence="3" id="KW-0677">Repeat</keyword>
<sequence>MKLLKYISFVLFLLPLKVYASHIVGGEMYYDCLGNNQYRVTIKIYRDCNSNGAEYDNPLLLGVFKKEDYSRVKTETISYPGSEILPVIFSNPCVSPPSDICVQEAIYTKTITLPPLEEGYILTYERCCRGPDIVNLYNPGNQGLTLLTEIPGTNSGISCNSSPRFTNYPPLLLCNNEPLIFDHSATDPDGDELVYELSTPLHGGSTFDPKPNPPNNPPMNYIVWENGFSETVPFGPSGSISINPSTGELIAAPDLIGKFVVGVTVKEYRNGVLIGQTQRDFLFTVFNCEIDIRAEIIPQENLPNYESVCDGLTINFENNSTPGKNYLWDFGVPGTSTDTSTDENPTFTFPEEGVYTVTLTVNPGWSCAETTTQEFEVYESISSFFDQPDGQCFNGNSFDFQGEGDYKSDATFLWEFGQNANPTTGTNETMNNIVYDTTGAFPVNYTVFWKDCKDTYTDTAIVFKEPKINFGVSNEIFCQNQAVNFIDSSFAQTKIYYKWDFGDGNTSTAQNPVHYYENIGVYDIDLTITTKRGCERTLNMSKTALIEVYPSPIADFSISPQELTIFNSEVEIIDNSIDSDLHYYQLTPEADTTQRNLKYHFIEGGYHYPYQVVSNSYGCIDTAIREIYLEPYTTIYVPNAFTPDQRKYNEVFKPVVYDVTDYTFEVYNRWGQKIFSTHNTKEGWDGTYKNKIAKDGIYVYRIRYTNHLGIGEKHHGHFSLLK</sequence>
<dbReference type="OrthoDB" id="1491481at2"/>
<evidence type="ECO:0000259" key="6">
    <source>
        <dbReference type="PROSITE" id="PS50093"/>
    </source>
</evidence>
<dbReference type="EMBL" id="PJNI01000001">
    <property type="protein sequence ID" value="PKR82124.1"/>
    <property type="molecule type" value="Genomic_DNA"/>
</dbReference>
<keyword evidence="4" id="KW-1133">Transmembrane helix</keyword>
<dbReference type="GO" id="GO:0006816">
    <property type="term" value="P:calcium ion transport"/>
    <property type="evidence" value="ECO:0007669"/>
    <property type="project" value="TreeGrafter"/>
</dbReference>
<gene>
    <name evidence="7" type="ORF">CW751_01950</name>
</gene>
<dbReference type="PANTHER" id="PTHR46730:SF1">
    <property type="entry name" value="PLAT DOMAIN-CONTAINING PROTEIN"/>
    <property type="match status" value="1"/>
</dbReference>
<evidence type="ECO:0000256" key="2">
    <source>
        <dbReference type="ARBA" id="ARBA00022692"/>
    </source>
</evidence>
<dbReference type="Pfam" id="PF18911">
    <property type="entry name" value="PKD_4"/>
    <property type="match status" value="2"/>
</dbReference>
<protein>
    <recommendedName>
        <fullName evidence="6">PKD domain-containing protein</fullName>
    </recommendedName>
</protein>
<dbReference type="Proteomes" id="UP000236654">
    <property type="component" value="Unassembled WGS sequence"/>
</dbReference>
<dbReference type="PANTHER" id="PTHR46730">
    <property type="entry name" value="POLYCYSTIN-1"/>
    <property type="match status" value="1"/>
</dbReference>
<feature type="domain" description="PKD" evidence="6">
    <location>
        <begin position="480"/>
        <end position="533"/>
    </location>
</feature>
<dbReference type="GO" id="GO:0005261">
    <property type="term" value="F:monoatomic cation channel activity"/>
    <property type="evidence" value="ECO:0007669"/>
    <property type="project" value="TreeGrafter"/>
</dbReference>
<dbReference type="Gene3D" id="2.60.40.10">
    <property type="entry name" value="Immunoglobulins"/>
    <property type="match status" value="2"/>
</dbReference>
<comment type="subcellular location">
    <subcellularLocation>
        <location evidence="1">Membrane</location>
        <topology evidence="1">Multi-pass membrane protein</topology>
    </subcellularLocation>
</comment>
<dbReference type="InterPro" id="IPR013783">
    <property type="entry name" value="Ig-like_fold"/>
</dbReference>
<dbReference type="CDD" id="cd00146">
    <property type="entry name" value="PKD"/>
    <property type="match status" value="2"/>
</dbReference>
<dbReference type="SUPFAM" id="SSF49299">
    <property type="entry name" value="PKD domain"/>
    <property type="match status" value="2"/>
</dbReference>
<dbReference type="AlphaFoldDB" id="A0A2I0R6B3"/>
<dbReference type="GO" id="GO:0005886">
    <property type="term" value="C:plasma membrane"/>
    <property type="evidence" value="ECO:0007669"/>
    <property type="project" value="TreeGrafter"/>
</dbReference>
<keyword evidence="2" id="KW-0812">Transmembrane</keyword>
<evidence type="ECO:0000256" key="4">
    <source>
        <dbReference type="ARBA" id="ARBA00022989"/>
    </source>
</evidence>
<dbReference type="InterPro" id="IPR000601">
    <property type="entry name" value="PKD_dom"/>
</dbReference>